<proteinExistence type="predicted"/>
<evidence type="ECO:0000313" key="2">
    <source>
        <dbReference type="Proteomes" id="UP000699042"/>
    </source>
</evidence>
<accession>A0A9P7R6J7</accession>
<reference evidence="1" key="1">
    <citation type="submission" date="2021-05" db="EMBL/GenBank/DDBJ databases">
        <title>Comparative genomics of three Colletotrichum scovillei strains and genetic complementation revealed genes involved fungal growth and virulence on chili pepper.</title>
        <authorList>
            <person name="Hsieh D.-K."/>
            <person name="Chuang S.-C."/>
            <person name="Chen C.-Y."/>
            <person name="Chao Y.-T."/>
            <person name="Lu M.-Y.J."/>
            <person name="Lee M.-H."/>
            <person name="Shih M.-C."/>
        </authorList>
    </citation>
    <scope>NUCLEOTIDE SEQUENCE</scope>
    <source>
        <strain evidence="1">Coll-153</strain>
    </source>
</reference>
<protein>
    <submittedName>
        <fullName evidence="1">Uncharacterized protein</fullName>
    </submittedName>
</protein>
<gene>
    <name evidence="1" type="ORF">JMJ77_012950</name>
</gene>
<dbReference type="AlphaFoldDB" id="A0A9P7R6J7"/>
<name>A0A9P7R6J7_9PEZI</name>
<keyword evidence="2" id="KW-1185">Reference proteome</keyword>
<dbReference type="EMBL" id="JAESDN010000005">
    <property type="protein sequence ID" value="KAG7050198.1"/>
    <property type="molecule type" value="Genomic_DNA"/>
</dbReference>
<dbReference type="Proteomes" id="UP000699042">
    <property type="component" value="Unassembled WGS sequence"/>
</dbReference>
<sequence length="27" mass="3174">MPPLEPPALHHPPCAAHWRFLCHVRLF</sequence>
<organism evidence="1 2">
    <name type="scientific">Colletotrichum scovillei</name>
    <dbReference type="NCBI Taxonomy" id="1209932"/>
    <lineage>
        <taxon>Eukaryota</taxon>
        <taxon>Fungi</taxon>
        <taxon>Dikarya</taxon>
        <taxon>Ascomycota</taxon>
        <taxon>Pezizomycotina</taxon>
        <taxon>Sordariomycetes</taxon>
        <taxon>Hypocreomycetidae</taxon>
        <taxon>Glomerellales</taxon>
        <taxon>Glomerellaceae</taxon>
        <taxon>Colletotrichum</taxon>
        <taxon>Colletotrichum acutatum species complex</taxon>
    </lineage>
</organism>
<comment type="caution">
    <text evidence="1">The sequence shown here is derived from an EMBL/GenBank/DDBJ whole genome shotgun (WGS) entry which is preliminary data.</text>
</comment>
<evidence type="ECO:0000313" key="1">
    <source>
        <dbReference type="EMBL" id="KAG7050198.1"/>
    </source>
</evidence>